<accession>A0A9P6XJV9</accession>
<evidence type="ECO:0000259" key="17">
    <source>
        <dbReference type="Pfam" id="PF06280"/>
    </source>
</evidence>
<dbReference type="PANTHER" id="PTHR46126:SF1">
    <property type="entry name" value="DYNACTIN SUBUNIT 5"/>
    <property type="match status" value="1"/>
</dbReference>
<dbReference type="PROSITE" id="PS00138">
    <property type="entry name" value="SUBTILASE_SER"/>
    <property type="match status" value="1"/>
</dbReference>
<dbReference type="Proteomes" id="UP000716291">
    <property type="component" value="Unassembled WGS sequence"/>
</dbReference>
<dbReference type="CDD" id="cd03359">
    <property type="entry name" value="LbH_Dynactin_5"/>
    <property type="match status" value="1"/>
</dbReference>
<dbReference type="Pfam" id="PF02225">
    <property type="entry name" value="PA"/>
    <property type="match status" value="1"/>
</dbReference>
<keyword evidence="4" id="KW-0964">Secreted</keyword>
<comment type="subcellular location">
    <subcellularLocation>
        <location evidence="1">Cytoplasm</location>
        <location evidence="1">Cytoskeleton</location>
    </subcellularLocation>
</comment>
<evidence type="ECO:0000256" key="9">
    <source>
        <dbReference type="ARBA" id="ARBA00023212"/>
    </source>
</evidence>
<dbReference type="InterPro" id="IPR022398">
    <property type="entry name" value="Peptidase_S8_His-AS"/>
</dbReference>
<feature type="domain" description="PA" evidence="16">
    <location>
        <begin position="481"/>
        <end position="555"/>
    </location>
</feature>
<evidence type="ECO:0000256" key="11">
    <source>
        <dbReference type="ARBA" id="ARBA00034865"/>
    </source>
</evidence>
<dbReference type="PROSITE" id="PS51892">
    <property type="entry name" value="SUBTILASE"/>
    <property type="match status" value="1"/>
</dbReference>
<evidence type="ECO:0000256" key="12">
    <source>
        <dbReference type="PIRSR" id="PIRSR615500-1"/>
    </source>
</evidence>
<comment type="similarity">
    <text evidence="10">Belongs to the dynactin subunits 5/6 family. Dynactin subunit 5 subfamily.</text>
</comment>
<dbReference type="InterPro" id="IPR023828">
    <property type="entry name" value="Peptidase_S8_Ser-AS"/>
</dbReference>
<dbReference type="InterPro" id="IPR010435">
    <property type="entry name" value="C5a/SBT2-like_Fn3"/>
</dbReference>
<dbReference type="Gene3D" id="2.160.10.10">
    <property type="entry name" value="Hexapeptide repeat proteins"/>
    <property type="match status" value="1"/>
</dbReference>
<dbReference type="Pfam" id="PF06280">
    <property type="entry name" value="fn3_5"/>
    <property type="match status" value="1"/>
</dbReference>
<keyword evidence="6" id="KW-0732">Signal</keyword>
<dbReference type="PANTHER" id="PTHR46126">
    <property type="entry name" value="DYNACTIN SUBUNIT 5"/>
    <property type="match status" value="1"/>
</dbReference>
<dbReference type="InterPro" id="IPR000209">
    <property type="entry name" value="Peptidase_S8/S53_dom"/>
</dbReference>
<dbReference type="CDD" id="cd07489">
    <property type="entry name" value="Peptidases_S8_5"/>
    <property type="match status" value="1"/>
</dbReference>
<dbReference type="InterPro" id="IPR023827">
    <property type="entry name" value="Peptidase_S8_Asp-AS"/>
</dbReference>
<keyword evidence="7 13" id="KW-0378">Hydrolase</keyword>
<evidence type="ECO:0000259" key="16">
    <source>
        <dbReference type="Pfam" id="PF02225"/>
    </source>
</evidence>
<dbReference type="InterPro" id="IPR047125">
    <property type="entry name" value="DCTN5"/>
</dbReference>
<evidence type="ECO:0000256" key="6">
    <source>
        <dbReference type="ARBA" id="ARBA00022729"/>
    </source>
</evidence>
<evidence type="ECO:0000256" key="2">
    <source>
        <dbReference type="ARBA" id="ARBA00011073"/>
    </source>
</evidence>
<keyword evidence="9" id="KW-0206">Cytoskeleton</keyword>
<keyword evidence="3" id="KW-0963">Cytoplasm</keyword>
<comment type="similarity">
    <text evidence="2 13 14">Belongs to the peptidase S8 family.</text>
</comment>
<evidence type="ECO:0000256" key="4">
    <source>
        <dbReference type="ARBA" id="ARBA00022525"/>
    </source>
</evidence>
<name>A0A9P6XJV9_RHIOR</name>
<dbReference type="InterPro" id="IPR036852">
    <property type="entry name" value="Peptidase_S8/S53_dom_sf"/>
</dbReference>
<dbReference type="PROSITE" id="PS00136">
    <property type="entry name" value="SUBTILASE_ASP"/>
    <property type="match status" value="1"/>
</dbReference>
<gene>
    <name evidence="18" type="ORF">G6F64_000491</name>
</gene>
<dbReference type="SUPFAM" id="SSF51161">
    <property type="entry name" value="Trimeric LpxA-like enzymes"/>
    <property type="match status" value="1"/>
</dbReference>
<dbReference type="InterPro" id="IPR046450">
    <property type="entry name" value="PA_dom_sf"/>
</dbReference>
<dbReference type="GO" id="GO:0005869">
    <property type="term" value="C:dynactin complex"/>
    <property type="evidence" value="ECO:0007669"/>
    <property type="project" value="TreeGrafter"/>
</dbReference>
<dbReference type="PRINTS" id="PR00723">
    <property type="entry name" value="SUBTILISIN"/>
</dbReference>
<organism evidence="18 19">
    <name type="scientific">Rhizopus oryzae</name>
    <name type="common">Mucormycosis agent</name>
    <name type="synonym">Rhizopus arrhizus var. delemar</name>
    <dbReference type="NCBI Taxonomy" id="64495"/>
    <lineage>
        <taxon>Eukaryota</taxon>
        <taxon>Fungi</taxon>
        <taxon>Fungi incertae sedis</taxon>
        <taxon>Mucoromycota</taxon>
        <taxon>Mucoromycotina</taxon>
        <taxon>Mucoromycetes</taxon>
        <taxon>Mucorales</taxon>
        <taxon>Mucorineae</taxon>
        <taxon>Rhizopodaceae</taxon>
        <taxon>Rhizopus</taxon>
    </lineage>
</organism>
<dbReference type="GO" id="GO:0016020">
    <property type="term" value="C:membrane"/>
    <property type="evidence" value="ECO:0007669"/>
    <property type="project" value="InterPro"/>
</dbReference>
<evidence type="ECO:0000313" key="18">
    <source>
        <dbReference type="EMBL" id="KAG1315648.1"/>
    </source>
</evidence>
<evidence type="ECO:0000256" key="10">
    <source>
        <dbReference type="ARBA" id="ARBA00034706"/>
    </source>
</evidence>
<dbReference type="SUPFAM" id="SSF52743">
    <property type="entry name" value="Subtilisin-like"/>
    <property type="match status" value="1"/>
</dbReference>
<dbReference type="Gene3D" id="3.50.30.30">
    <property type="match status" value="1"/>
</dbReference>
<proteinExistence type="inferred from homology"/>
<feature type="active site" description="Charge relay system" evidence="12 13">
    <location>
        <position position="625"/>
    </location>
</feature>
<dbReference type="SUPFAM" id="SSF52025">
    <property type="entry name" value="PA domain"/>
    <property type="match status" value="1"/>
</dbReference>
<feature type="domain" description="Peptidase S8/S53" evidence="15">
    <location>
        <begin position="265"/>
        <end position="661"/>
    </location>
</feature>
<dbReference type="EMBL" id="JAANQT010000030">
    <property type="protein sequence ID" value="KAG1315648.1"/>
    <property type="molecule type" value="Genomic_DNA"/>
</dbReference>
<dbReference type="Pfam" id="PF00082">
    <property type="entry name" value="Peptidase_S8"/>
    <property type="match status" value="1"/>
</dbReference>
<evidence type="ECO:0000256" key="13">
    <source>
        <dbReference type="PROSITE-ProRule" id="PRU01240"/>
    </source>
</evidence>
<sequence>MEAPIKYYNRSEYIETDTGNKVSRKSIICGSQNIILGGKTIIQTDCVIRGDLRRTGGGHAVVIAIGRYCLLSQKSIIRPPYKTYKGIFSYYPMKIGDHVTIGEGSIVEAATIGSHVSIGKNCIIGRFAIIKDCCCILDNTIIAPNTVVPSFSVYGGSPEFEKSPHTTRHVKRSQFYDQLHALDIQFDIQYEYDLIHAVSVRFKSARDAQLFLKNTTNIKRVWPVNTVSTPKVFEIKDSGTPTAPLFSFYNQTGINKLRDKLGLTGQGIKVGVIDTGVDYTHPALGRCFGQGCRVAYGYDFVGDAYTGDNLPQPDNDPRDICNGHGTHVAGIIGANDDIKNFTGVASEGAYRIFGCSGGSSTDIIMKAMERAYMDGMDVINLSLGDIGWPESPASILADELSLRGMIVCAAAGNEGDRGIFEVGSPSLGKHAISVASIDNSHMLSHIIKAGSLTISYLTASGGTFNINSVAMVTLSDQFLKENDACEPIGIDLKGKVVLVGRGGCIFTQKVLNAQKAGAVGVIVYNNAPGPLTPSAPENNISINYGGVTKEDGQKLFEYLQTESNVEFLKDDLSFQVPTAGTISSFSSWGLGPDLSLKPDISAPGGQIYSTYPMELGGYATLSGTSMASPFVAGVVALLQQARGGNRSLNINELRMILLNNGHPVNVLGSEEFESVARQGAGLIDVYQAISSDTMITPEQIRLNDEEHGAKNNEYFLTIKNNGRLDTEYTITHQASVTAQGFENNKILRKPISITSEKVSATVEILDPIVFVEANEEKNITIRITPPTNTSQPSIYSGYIIVSKEEEDTKYIPYAGLTSSLSKLPVLVKNGTMPRLLNPIINILSPAIVSFQLAESSSLVTITAVDVDDPDLSYGLIPEGYITYVGRNVLDDPNDVFLVSWHGDVVDTPEQAAVSTLRQSKVQTYQSLIVNEKFETQGIAPLGRRLFSGKYRLKLTALRPLGNVNNENDFDSWLSPTITLD</sequence>
<comment type="caution">
    <text evidence="18">The sequence shown here is derived from an EMBL/GenBank/DDBJ whole genome shotgun (WGS) entry which is preliminary data.</text>
</comment>
<evidence type="ECO:0000256" key="5">
    <source>
        <dbReference type="ARBA" id="ARBA00022670"/>
    </source>
</evidence>
<dbReference type="PROSITE" id="PS00137">
    <property type="entry name" value="SUBTILASE_HIS"/>
    <property type="match status" value="1"/>
</dbReference>
<reference evidence="18" key="1">
    <citation type="journal article" date="2020" name="Microb. Genom.">
        <title>Genetic diversity of clinical and environmental Mucorales isolates obtained from an investigation of mucormycosis cases among solid organ transplant recipients.</title>
        <authorList>
            <person name="Nguyen M.H."/>
            <person name="Kaul D."/>
            <person name="Muto C."/>
            <person name="Cheng S.J."/>
            <person name="Richter R.A."/>
            <person name="Bruno V.M."/>
            <person name="Liu G."/>
            <person name="Beyhan S."/>
            <person name="Sundermann A.J."/>
            <person name="Mounaud S."/>
            <person name="Pasculle A.W."/>
            <person name="Nierman W.C."/>
            <person name="Driscoll E."/>
            <person name="Cumbie R."/>
            <person name="Clancy C.J."/>
            <person name="Dupont C.L."/>
        </authorList>
    </citation>
    <scope>NUCLEOTIDE SEQUENCE</scope>
    <source>
        <strain evidence="18">GL11</strain>
    </source>
</reference>
<dbReference type="GO" id="GO:0004252">
    <property type="term" value="F:serine-type endopeptidase activity"/>
    <property type="evidence" value="ECO:0007669"/>
    <property type="project" value="UniProtKB-UniRule"/>
</dbReference>
<keyword evidence="19" id="KW-1185">Reference proteome</keyword>
<dbReference type="Gene3D" id="3.40.50.200">
    <property type="entry name" value="Peptidase S8/S53 domain"/>
    <property type="match status" value="1"/>
</dbReference>
<evidence type="ECO:0000256" key="3">
    <source>
        <dbReference type="ARBA" id="ARBA00022490"/>
    </source>
</evidence>
<keyword evidence="5 13" id="KW-0645">Protease</keyword>
<dbReference type="InterPro" id="IPR003137">
    <property type="entry name" value="PA_domain"/>
</dbReference>
<dbReference type="InterPro" id="IPR015500">
    <property type="entry name" value="Peptidase_S8_subtilisin-rel"/>
</dbReference>
<evidence type="ECO:0000313" key="19">
    <source>
        <dbReference type="Proteomes" id="UP000716291"/>
    </source>
</evidence>
<dbReference type="AlphaFoldDB" id="A0A9P6XJV9"/>
<evidence type="ECO:0000259" key="15">
    <source>
        <dbReference type="Pfam" id="PF00082"/>
    </source>
</evidence>
<evidence type="ECO:0000256" key="1">
    <source>
        <dbReference type="ARBA" id="ARBA00004245"/>
    </source>
</evidence>
<keyword evidence="8 13" id="KW-0720">Serine protease</keyword>
<evidence type="ECO:0000256" key="7">
    <source>
        <dbReference type="ARBA" id="ARBA00022801"/>
    </source>
</evidence>
<dbReference type="GO" id="GO:0006508">
    <property type="term" value="P:proteolysis"/>
    <property type="evidence" value="ECO:0007669"/>
    <property type="project" value="UniProtKB-KW"/>
</dbReference>
<dbReference type="InterPro" id="IPR034187">
    <property type="entry name" value="Peptidases_S8_5"/>
</dbReference>
<feature type="active site" description="Charge relay system" evidence="12 13">
    <location>
        <position position="324"/>
    </location>
</feature>
<dbReference type="InterPro" id="IPR011004">
    <property type="entry name" value="Trimer_LpxA-like_sf"/>
</dbReference>
<feature type="domain" description="C5a peptidase/Subtilisin-like protease SBT2-like Fn3-like" evidence="17">
    <location>
        <begin position="715"/>
        <end position="813"/>
    </location>
</feature>
<dbReference type="Pfam" id="PF21711">
    <property type="entry name" value="DCTN5"/>
    <property type="match status" value="1"/>
</dbReference>
<evidence type="ECO:0000256" key="8">
    <source>
        <dbReference type="ARBA" id="ARBA00022825"/>
    </source>
</evidence>
<dbReference type="CDD" id="cd02133">
    <property type="entry name" value="PA_C5a_like"/>
    <property type="match status" value="1"/>
</dbReference>
<evidence type="ECO:0000256" key="14">
    <source>
        <dbReference type="RuleBase" id="RU003355"/>
    </source>
</evidence>
<protein>
    <recommendedName>
        <fullName evidence="11">Dynactin subunit 5</fullName>
    </recommendedName>
</protein>
<feature type="active site" description="Charge relay system" evidence="12 13">
    <location>
        <position position="274"/>
    </location>
</feature>